<keyword evidence="1" id="KW-0802">TPR repeat</keyword>
<reference evidence="3" key="1">
    <citation type="journal article" date="2020" name="Stud. Mycol.">
        <title>101 Dothideomycetes genomes: a test case for predicting lifestyles and emergence of pathogens.</title>
        <authorList>
            <person name="Haridas S."/>
            <person name="Albert R."/>
            <person name="Binder M."/>
            <person name="Bloem J."/>
            <person name="Labutti K."/>
            <person name="Salamov A."/>
            <person name="Andreopoulos B."/>
            <person name="Baker S."/>
            <person name="Barry K."/>
            <person name="Bills G."/>
            <person name="Bluhm B."/>
            <person name="Cannon C."/>
            <person name="Castanera R."/>
            <person name="Culley D."/>
            <person name="Daum C."/>
            <person name="Ezra D."/>
            <person name="Gonzalez J."/>
            <person name="Henrissat B."/>
            <person name="Kuo A."/>
            <person name="Liang C."/>
            <person name="Lipzen A."/>
            <person name="Lutzoni F."/>
            <person name="Magnuson J."/>
            <person name="Mondo S."/>
            <person name="Nolan M."/>
            <person name="Ohm R."/>
            <person name="Pangilinan J."/>
            <person name="Park H.-J."/>
            <person name="Ramirez L."/>
            <person name="Alfaro M."/>
            <person name="Sun H."/>
            <person name="Tritt A."/>
            <person name="Yoshinaga Y."/>
            <person name="Zwiers L.-H."/>
            <person name="Turgeon B."/>
            <person name="Goodwin S."/>
            <person name="Spatafora J."/>
            <person name="Crous P."/>
            <person name="Grigoriev I."/>
        </authorList>
    </citation>
    <scope>NUCLEOTIDE SEQUENCE</scope>
    <source>
        <strain evidence="3">CBS 122367</strain>
    </source>
</reference>
<dbReference type="InterPro" id="IPR019734">
    <property type="entry name" value="TPR_rpt"/>
</dbReference>
<dbReference type="InterPro" id="IPR011990">
    <property type="entry name" value="TPR-like_helical_dom_sf"/>
</dbReference>
<name>A0A6G1J376_9PLEO</name>
<dbReference type="InterPro" id="IPR027417">
    <property type="entry name" value="P-loop_NTPase"/>
</dbReference>
<evidence type="ECO:0000256" key="1">
    <source>
        <dbReference type="PROSITE-ProRule" id="PRU00339"/>
    </source>
</evidence>
<dbReference type="Gene3D" id="1.25.40.10">
    <property type="entry name" value="Tetratricopeptide repeat domain"/>
    <property type="match status" value="2"/>
</dbReference>
<evidence type="ECO:0000313" key="3">
    <source>
        <dbReference type="EMBL" id="KAF2684663.1"/>
    </source>
</evidence>
<dbReference type="GO" id="GO:0043531">
    <property type="term" value="F:ADP binding"/>
    <property type="evidence" value="ECO:0007669"/>
    <property type="project" value="InterPro"/>
</dbReference>
<evidence type="ECO:0000313" key="4">
    <source>
        <dbReference type="Proteomes" id="UP000799291"/>
    </source>
</evidence>
<organism evidence="3 4">
    <name type="scientific">Lentithecium fluviatile CBS 122367</name>
    <dbReference type="NCBI Taxonomy" id="1168545"/>
    <lineage>
        <taxon>Eukaryota</taxon>
        <taxon>Fungi</taxon>
        <taxon>Dikarya</taxon>
        <taxon>Ascomycota</taxon>
        <taxon>Pezizomycotina</taxon>
        <taxon>Dothideomycetes</taxon>
        <taxon>Pleosporomycetidae</taxon>
        <taxon>Pleosporales</taxon>
        <taxon>Massarineae</taxon>
        <taxon>Lentitheciaceae</taxon>
        <taxon>Lentithecium</taxon>
    </lineage>
</organism>
<dbReference type="PANTHER" id="PTHR35205:SF1">
    <property type="entry name" value="ZU5 DOMAIN-CONTAINING PROTEIN"/>
    <property type="match status" value="1"/>
</dbReference>
<dbReference type="SUPFAM" id="SSF48452">
    <property type="entry name" value="TPR-like"/>
    <property type="match status" value="1"/>
</dbReference>
<feature type="repeat" description="TPR" evidence="1">
    <location>
        <begin position="605"/>
        <end position="638"/>
    </location>
</feature>
<feature type="domain" description="NB-ARC" evidence="2">
    <location>
        <begin position="111"/>
        <end position="247"/>
    </location>
</feature>
<dbReference type="OrthoDB" id="5394701at2759"/>
<dbReference type="EMBL" id="MU005580">
    <property type="protein sequence ID" value="KAF2684663.1"/>
    <property type="molecule type" value="Genomic_DNA"/>
</dbReference>
<dbReference type="Proteomes" id="UP000799291">
    <property type="component" value="Unassembled WGS sequence"/>
</dbReference>
<protein>
    <submittedName>
        <fullName evidence="3">TPR-like protein</fullName>
    </submittedName>
</protein>
<accession>A0A6G1J376</accession>
<dbReference type="PROSITE" id="PS50005">
    <property type="entry name" value="TPR"/>
    <property type="match status" value="1"/>
</dbReference>
<keyword evidence="4" id="KW-1185">Reference proteome</keyword>
<dbReference type="InterPro" id="IPR002182">
    <property type="entry name" value="NB-ARC"/>
</dbReference>
<gene>
    <name evidence="3" type="ORF">K458DRAFT_388364</name>
</gene>
<dbReference type="Gene3D" id="3.40.50.300">
    <property type="entry name" value="P-loop containing nucleotide triphosphate hydrolases"/>
    <property type="match status" value="1"/>
</dbReference>
<dbReference type="SUPFAM" id="SSF52540">
    <property type="entry name" value="P-loop containing nucleoside triphosphate hydrolases"/>
    <property type="match status" value="1"/>
</dbReference>
<dbReference type="AlphaFoldDB" id="A0A6G1J376"/>
<proteinExistence type="predicted"/>
<evidence type="ECO:0000259" key="2">
    <source>
        <dbReference type="Pfam" id="PF00931"/>
    </source>
</evidence>
<dbReference type="SMART" id="SM00028">
    <property type="entry name" value="TPR"/>
    <property type="match status" value="4"/>
</dbReference>
<dbReference type="PANTHER" id="PTHR35205">
    <property type="entry name" value="NB-ARC AND TPR DOMAIN PROTEIN"/>
    <property type="match status" value="1"/>
</dbReference>
<dbReference type="Pfam" id="PF13181">
    <property type="entry name" value="TPR_8"/>
    <property type="match status" value="1"/>
</dbReference>
<sequence length="866" mass="98559">MNHYDGKKELLVCYFEAVRMTVLGFSITVVSKYSARIEGVDCFGFETDHKSLQRFESADNPDYRKLVAQLKRLTERPSPVVIPTRSLAEVSTLDRSPHAQIAQNFCFYGREDILEKVHNYLQPANNAERLKICTIHGTGGSGKTSIATQYLYQYGKHYKYTAWIRSEEPNGMARDFEAIAVKFNQTYELHKNIQRNIDVAKAQLCSSKEPWLLVFDNVVRRENLKQYIPPGTSGSILITTQSTDVKDLSPNRVLVEPFDKTHGAQVLLNYLDKEERDRSGIRDDPKDAEKISDLVKGLPLTIAVIAGYISKTRSTLPMFLSQFDESPQKFKKWGFEKGACAAGYDKLATVFEIALREIKPSCRDVLNSLSFMSPDSIPRDMLWNEGKSILSGTDDVDEIRKDIFGWHLIEMVGSVLSMHRLLRYHLRVNLEEYPERCQHIFKMAFDFLRQVVPRQSPTSSPRNRDWGVHALYSSHVLSLHNAYTEAIHSMPEILGSDILPFVDLLSDVANYMYERSLPRDALTLLRTAEGICDKVLGDQSTNASRIQVLYLRASIELNHGSTYRADAIARKENILRLRILHNRDVVSVRTNRQGGLHCKSAMTLSTAYNNLACAYMHASDYEAAAPLFRKSLQVKMKLRKNFNEPQIPGIAEVYKNQALVALSRGDFDEAIKKAEKASTMIDSWDGGGPDTKVGQFFRYMHACVLFNSGRVADSLNRNIAILEKRKDVLSDAHDHTIDSYFAVGMMYWKLGDYIQARANLETCLGLRHGYFETRLPRVLCVLSRVLRLLGEEQEADEKAQEARSLFEKLVPKDCPGIGREDPDELVRYDQMVNIWSGRFTGILNSKWQKEHHRDRDATPASVVNRP</sequence>
<dbReference type="Pfam" id="PF13374">
    <property type="entry name" value="TPR_10"/>
    <property type="match status" value="1"/>
</dbReference>
<dbReference type="Pfam" id="PF00931">
    <property type="entry name" value="NB-ARC"/>
    <property type="match status" value="1"/>
</dbReference>